<keyword evidence="1" id="KW-0285">Flavoprotein</keyword>
<reference evidence="4 5" key="1">
    <citation type="journal article" date="2013" name="BMC Genomics">
        <title>Reconstruction of the lipid metabolism for the microalga Monoraphidium neglectum from its genome sequence reveals characteristics suitable for biofuel production.</title>
        <authorList>
            <person name="Bogen C."/>
            <person name="Al-Dilaimi A."/>
            <person name="Albersmeier A."/>
            <person name="Wichmann J."/>
            <person name="Grundmann M."/>
            <person name="Rupp O."/>
            <person name="Lauersen K.J."/>
            <person name="Blifernez-Klassen O."/>
            <person name="Kalinowski J."/>
            <person name="Goesmann A."/>
            <person name="Mussgnug J.H."/>
            <person name="Kruse O."/>
        </authorList>
    </citation>
    <scope>NUCLEOTIDE SEQUENCE [LARGE SCALE GENOMIC DNA]</scope>
    <source>
        <strain evidence="4 5">SAG 48.87</strain>
    </source>
</reference>
<dbReference type="PANTHER" id="PTHR11632:SF51">
    <property type="entry name" value="SUCCINATE DEHYDROGENASE [UBIQUINONE] FLAVOPROTEIN SUBUNIT, MITOCHONDRIAL"/>
    <property type="match status" value="1"/>
</dbReference>
<dbReference type="OrthoDB" id="71672at2759"/>
<dbReference type="GO" id="GO:0050660">
    <property type="term" value="F:flavin adenine dinucleotide binding"/>
    <property type="evidence" value="ECO:0007669"/>
    <property type="project" value="TreeGrafter"/>
</dbReference>
<name>A0A0D2LT46_9CHLO</name>
<dbReference type="Gene3D" id="3.50.50.60">
    <property type="entry name" value="FAD/NAD(P)-binding domain"/>
    <property type="match status" value="1"/>
</dbReference>
<protein>
    <submittedName>
        <fullName evidence="4">Succinate dehydrogenase (Ubiquinone)flavoprotein subunit</fullName>
        <ecNumber evidence="4">1.3.5.1</ecNumber>
    </submittedName>
</protein>
<dbReference type="GeneID" id="25732664"/>
<evidence type="ECO:0000259" key="3">
    <source>
        <dbReference type="Pfam" id="PF00890"/>
    </source>
</evidence>
<dbReference type="STRING" id="145388.A0A0D2LT46"/>
<dbReference type="SUPFAM" id="SSF51905">
    <property type="entry name" value="FAD/NAD(P)-binding domain"/>
    <property type="match status" value="1"/>
</dbReference>
<dbReference type="Pfam" id="PF00890">
    <property type="entry name" value="FAD_binding_2"/>
    <property type="match status" value="1"/>
</dbReference>
<dbReference type="KEGG" id="mng:MNEG_15042"/>
<evidence type="ECO:0000313" key="4">
    <source>
        <dbReference type="EMBL" id="KIY92921.1"/>
    </source>
</evidence>
<dbReference type="Proteomes" id="UP000054498">
    <property type="component" value="Unassembled WGS sequence"/>
</dbReference>
<dbReference type="InterPro" id="IPR003953">
    <property type="entry name" value="FAD-dep_OxRdtase_2_FAD-bd"/>
</dbReference>
<evidence type="ECO:0000313" key="5">
    <source>
        <dbReference type="Proteomes" id="UP000054498"/>
    </source>
</evidence>
<accession>A0A0D2LT46</accession>
<organism evidence="4 5">
    <name type="scientific">Monoraphidium neglectum</name>
    <dbReference type="NCBI Taxonomy" id="145388"/>
    <lineage>
        <taxon>Eukaryota</taxon>
        <taxon>Viridiplantae</taxon>
        <taxon>Chlorophyta</taxon>
        <taxon>core chlorophytes</taxon>
        <taxon>Chlorophyceae</taxon>
        <taxon>CS clade</taxon>
        <taxon>Sphaeropleales</taxon>
        <taxon>Selenastraceae</taxon>
        <taxon>Monoraphidium</taxon>
    </lineage>
</organism>
<evidence type="ECO:0000256" key="1">
    <source>
        <dbReference type="ARBA" id="ARBA00022630"/>
    </source>
</evidence>
<keyword evidence="4" id="KW-0830">Ubiquinone</keyword>
<dbReference type="GO" id="GO:0005739">
    <property type="term" value="C:mitochondrion"/>
    <property type="evidence" value="ECO:0007669"/>
    <property type="project" value="GOC"/>
</dbReference>
<dbReference type="PANTHER" id="PTHR11632">
    <property type="entry name" value="SUCCINATE DEHYDROGENASE 2 FLAVOPROTEIN SUBUNIT"/>
    <property type="match status" value="1"/>
</dbReference>
<keyword evidence="2 4" id="KW-0560">Oxidoreductase</keyword>
<dbReference type="RefSeq" id="XP_013891941.1">
    <property type="nucleotide sequence ID" value="XM_014036487.1"/>
</dbReference>
<dbReference type="AlphaFoldDB" id="A0A0D2LT46"/>
<gene>
    <name evidence="4" type="ORF">MNEG_15042</name>
</gene>
<dbReference type="GO" id="GO:0009055">
    <property type="term" value="F:electron transfer activity"/>
    <property type="evidence" value="ECO:0007669"/>
    <property type="project" value="TreeGrafter"/>
</dbReference>
<dbReference type="GO" id="GO:0006121">
    <property type="term" value="P:mitochondrial electron transport, succinate to ubiquinone"/>
    <property type="evidence" value="ECO:0007669"/>
    <property type="project" value="TreeGrafter"/>
</dbReference>
<dbReference type="PROSITE" id="PS00504">
    <property type="entry name" value="FRD_SDH_FAD_BINDING"/>
    <property type="match status" value="1"/>
</dbReference>
<keyword evidence="5" id="KW-1185">Reference proteome</keyword>
<proteinExistence type="predicted"/>
<dbReference type="InterPro" id="IPR036188">
    <property type="entry name" value="FAD/NAD-bd_sf"/>
</dbReference>
<dbReference type="InterPro" id="IPR030664">
    <property type="entry name" value="SdhA/FrdA/AprA"/>
</dbReference>
<sequence>MLSKLLISACGGPGAAALLPASQRIMAGLMGAPAANKGAAATGSERQQQRRRGYASASAANAATKSYPMIDHQYDAIVVGAGGAGLRAAVGLSEAGLKTACITKLFPTRSHTVAAQGGINAALGNMSVDDWRWHAYDTIKGSDWLGDQDAIQYMCREAPKAVIELENYGLPFSRTDDGKIYQRAFGGQSLDYGKGGQAYRCACAADRTGHAMLHTLYGMAMKFNIQFFGGGVWGWRRDAGVGVC</sequence>
<dbReference type="InterPro" id="IPR003952">
    <property type="entry name" value="FRD_SDH_FAD_BS"/>
</dbReference>
<feature type="domain" description="FAD-dependent oxidoreductase 2 FAD-binding" evidence="3">
    <location>
        <begin position="75"/>
        <end position="227"/>
    </location>
</feature>
<dbReference type="EC" id="1.3.5.1" evidence="4"/>
<dbReference type="EMBL" id="KK105194">
    <property type="protein sequence ID" value="KIY92921.1"/>
    <property type="molecule type" value="Genomic_DNA"/>
</dbReference>
<dbReference type="GO" id="GO:0008177">
    <property type="term" value="F:succinate dehydrogenase (quinone) activity"/>
    <property type="evidence" value="ECO:0007669"/>
    <property type="project" value="UniProtKB-EC"/>
</dbReference>
<evidence type="ECO:0000256" key="2">
    <source>
        <dbReference type="ARBA" id="ARBA00023002"/>
    </source>
</evidence>